<dbReference type="Gramene" id="TraesCS6A02G094000.1">
    <property type="protein sequence ID" value="TraesCS6A02G094000.1"/>
    <property type="gene ID" value="TraesCS6A02G094000"/>
</dbReference>
<dbReference type="Gramene" id="TraesCAD_scaffold_042661_01G000100.1">
    <property type="protein sequence ID" value="TraesCAD_scaffold_042661_01G000100.1"/>
    <property type="gene ID" value="TraesCAD_scaffold_042661_01G000100"/>
</dbReference>
<keyword evidence="3" id="KW-1185">Reference proteome</keyword>
<dbReference type="Gramene" id="TraesCS6A03G0216300.1">
    <property type="protein sequence ID" value="TraesCS6A03G0216300.1.CDS"/>
    <property type="gene ID" value="TraesCS6A03G0216300"/>
</dbReference>
<dbReference type="EnsemblPlants" id="TraesCS6A02G094000.1">
    <property type="protein sequence ID" value="TraesCS6A02G094000.1"/>
    <property type="gene ID" value="TraesCS6A02G094000"/>
</dbReference>
<accession>A0A3B6NL62</accession>
<dbReference type="Gramene" id="TraesCLE_scaffold_033287_01G000900.1">
    <property type="protein sequence ID" value="TraesCLE_scaffold_033287_01G000900.1"/>
    <property type="gene ID" value="TraesCLE_scaffold_033287_01G000900"/>
</dbReference>
<reference evidence="2" key="2">
    <citation type="submission" date="2018-10" db="UniProtKB">
        <authorList>
            <consortium name="EnsemblPlants"/>
        </authorList>
    </citation>
    <scope>IDENTIFICATION</scope>
</reference>
<name>A0A3B6NL62_WHEAT</name>
<evidence type="ECO:0000256" key="1">
    <source>
        <dbReference type="SAM" id="MobiDB-lite"/>
    </source>
</evidence>
<sequence length="158" mass="17186">MSLVPLLQPAKKPERPPCLATSASPSTVSESATSLGSRIADAESIMLIKRWFWPNWDVLESCIAVEEEVAALLEQFAKGHLLAENRNLKEQLLASIMGQSVMLVILAKILGPFPVSTRQTSSCGSWTEISITMLAAKELYVKKLEGTDINSSTNNNIA</sequence>
<dbReference type="Gramene" id="TraesWEE_scaffold_036472_01G000100.1">
    <property type="protein sequence ID" value="TraesWEE_scaffold_036472_01G000100.1"/>
    <property type="gene ID" value="TraesWEE_scaffold_036472_01G000100"/>
</dbReference>
<feature type="region of interest" description="Disordered" evidence="1">
    <location>
        <begin position="1"/>
        <end position="29"/>
    </location>
</feature>
<dbReference type="OMA" id="ERPPCLA"/>
<reference evidence="2" key="1">
    <citation type="submission" date="2018-08" db="EMBL/GenBank/DDBJ databases">
        <authorList>
            <person name="Rossello M."/>
        </authorList>
    </citation>
    <scope>NUCLEOTIDE SEQUENCE [LARGE SCALE GENOMIC DNA]</scope>
    <source>
        <strain evidence="2">cv. Chinese Spring</strain>
    </source>
</reference>
<organism evidence="2">
    <name type="scientific">Triticum aestivum</name>
    <name type="common">Wheat</name>
    <dbReference type="NCBI Taxonomy" id="4565"/>
    <lineage>
        <taxon>Eukaryota</taxon>
        <taxon>Viridiplantae</taxon>
        <taxon>Streptophyta</taxon>
        <taxon>Embryophyta</taxon>
        <taxon>Tracheophyta</taxon>
        <taxon>Spermatophyta</taxon>
        <taxon>Magnoliopsida</taxon>
        <taxon>Liliopsida</taxon>
        <taxon>Poales</taxon>
        <taxon>Poaceae</taxon>
        <taxon>BOP clade</taxon>
        <taxon>Pooideae</taxon>
        <taxon>Triticodae</taxon>
        <taxon>Triticeae</taxon>
        <taxon>Triticinae</taxon>
        <taxon>Triticum</taxon>
    </lineage>
</organism>
<dbReference type="Proteomes" id="UP000019116">
    <property type="component" value="Chromosome 6A"/>
</dbReference>
<dbReference type="AlphaFoldDB" id="A0A3B6NL62"/>
<evidence type="ECO:0000313" key="3">
    <source>
        <dbReference type="Proteomes" id="UP000019116"/>
    </source>
</evidence>
<protein>
    <submittedName>
        <fullName evidence="2">Uncharacterized protein</fullName>
    </submittedName>
</protein>
<evidence type="ECO:0000313" key="2">
    <source>
        <dbReference type="EnsemblPlants" id="TraesCS6A02G094000.1"/>
    </source>
</evidence>
<proteinExistence type="predicted"/>